<evidence type="ECO:0000313" key="1">
    <source>
        <dbReference type="EMBL" id="KAK8508024.1"/>
    </source>
</evidence>
<dbReference type="CDD" id="cd11299">
    <property type="entry name" value="O-FucT_plant"/>
    <property type="match status" value="1"/>
</dbReference>
<accession>A0ABR2BLL3</accession>
<keyword evidence="2" id="KW-1185">Reference proteome</keyword>
<gene>
    <name evidence="1" type="ORF">V6N12_025132</name>
</gene>
<organism evidence="1 2">
    <name type="scientific">Hibiscus sabdariffa</name>
    <name type="common">roselle</name>
    <dbReference type="NCBI Taxonomy" id="183260"/>
    <lineage>
        <taxon>Eukaryota</taxon>
        <taxon>Viridiplantae</taxon>
        <taxon>Streptophyta</taxon>
        <taxon>Embryophyta</taxon>
        <taxon>Tracheophyta</taxon>
        <taxon>Spermatophyta</taxon>
        <taxon>Magnoliopsida</taxon>
        <taxon>eudicotyledons</taxon>
        <taxon>Gunneridae</taxon>
        <taxon>Pentapetalae</taxon>
        <taxon>rosids</taxon>
        <taxon>malvids</taxon>
        <taxon>Malvales</taxon>
        <taxon>Malvaceae</taxon>
        <taxon>Malvoideae</taxon>
        <taxon>Hibiscus</taxon>
    </lineage>
</organism>
<sequence length="520" mass="59304">METTAKQPSSLACIKFWAVVISTMLLILWVCATQLATLDDKTMVPKSAFYFPNSFPPQRIYESNGYLIISPNGGLNQKRLGISDMVAIARYLNATLVVPKFAHGKDRNGTCEFADIFDVNHFITSLRDEVKILKELPSEQKTKLESEPLYYMFPMSFASLEYYHQRVLPRIQKRGILLFAQTDARLANNGLPRELQRLRCRVRYEALRYTQPIEETGRKIVDVLREKGPFLVLHLRYEKDLLAFTGCDEGLTEEEAAEVKQLRYSHDEWKRKPIDSKKKRERGLCPLTPEDTALVLQALGIDNTTTVYIAAGEIYNKEKRMAHLAAAYPNLVTKQTMLKPEELEPFMEHANQMAALDYIVAIESDIYVPTFFGNMEESVEGHRRYLGYKTTISLDRRLVFGLIDQYKNGTLMWDEFSLLVNKVHEDRRGKPENPDHPVTTEAKRGKSKELGQAISIVGRKEKRIGNYSNCKIIRQQGRNGDVLGKMECDLDNEGAQVDGSMQSPKTVNEGPTPGENQLHQ</sequence>
<name>A0ABR2BLL3_9ROSI</name>
<proteinExistence type="predicted"/>
<dbReference type="EMBL" id="JBBPBM010000104">
    <property type="protein sequence ID" value="KAK8508024.1"/>
    <property type="molecule type" value="Genomic_DNA"/>
</dbReference>
<evidence type="ECO:0000313" key="2">
    <source>
        <dbReference type="Proteomes" id="UP001472677"/>
    </source>
</evidence>
<protein>
    <submittedName>
        <fullName evidence="1">Uncharacterized protein</fullName>
    </submittedName>
</protein>
<dbReference type="PANTHER" id="PTHR31741:SF3">
    <property type="entry name" value="O-FUCOSYLTRANSFERASE FAMILY PROTEIN"/>
    <property type="match status" value="1"/>
</dbReference>
<dbReference type="Proteomes" id="UP001472677">
    <property type="component" value="Unassembled WGS sequence"/>
</dbReference>
<comment type="caution">
    <text evidence="1">The sequence shown here is derived from an EMBL/GenBank/DDBJ whole genome shotgun (WGS) entry which is preliminary data.</text>
</comment>
<dbReference type="Pfam" id="PF10250">
    <property type="entry name" value="O-FucT"/>
    <property type="match status" value="1"/>
</dbReference>
<reference evidence="1 2" key="1">
    <citation type="journal article" date="2024" name="G3 (Bethesda)">
        <title>Genome assembly of Hibiscus sabdariffa L. provides insights into metabolisms of medicinal natural products.</title>
        <authorList>
            <person name="Kim T."/>
        </authorList>
    </citation>
    <scope>NUCLEOTIDE SEQUENCE [LARGE SCALE GENOMIC DNA]</scope>
    <source>
        <strain evidence="1">TK-2024</strain>
        <tissue evidence="1">Old leaves</tissue>
    </source>
</reference>
<dbReference type="PANTHER" id="PTHR31741">
    <property type="entry name" value="OS02G0726500 PROTEIN-RELATED"/>
    <property type="match status" value="1"/>
</dbReference>
<dbReference type="InterPro" id="IPR024709">
    <property type="entry name" value="FucosylTrfase_pln"/>
</dbReference>
<dbReference type="InterPro" id="IPR019378">
    <property type="entry name" value="GDP-Fuc_O-FucTrfase"/>
</dbReference>